<dbReference type="PANTHER" id="PTHR33886:SF8">
    <property type="entry name" value="UNSATURATED RHAMNOGALACTURONAN HYDROLASE (EUROFUNG)"/>
    <property type="match status" value="1"/>
</dbReference>
<dbReference type="Gene3D" id="1.50.10.10">
    <property type="match status" value="1"/>
</dbReference>
<dbReference type="InterPro" id="IPR052043">
    <property type="entry name" value="PolySaccharide_Degr_Enz"/>
</dbReference>
<gene>
    <name evidence="3" type="ORF">LZC95_50850</name>
</gene>
<dbReference type="InterPro" id="IPR012341">
    <property type="entry name" value="6hp_glycosidase-like_sf"/>
</dbReference>
<reference evidence="3 4" key="1">
    <citation type="submission" date="2021-12" db="EMBL/GenBank/DDBJ databases">
        <title>Discovery of the Pendulisporaceae a myxobacterial family with distinct sporulation behavior and unique specialized metabolism.</title>
        <authorList>
            <person name="Garcia R."/>
            <person name="Popoff A."/>
            <person name="Bader C.D."/>
            <person name="Loehr J."/>
            <person name="Walesch S."/>
            <person name="Walt C."/>
            <person name="Boldt J."/>
            <person name="Bunk B."/>
            <person name="Haeckl F.J.F.P.J."/>
            <person name="Gunesch A.P."/>
            <person name="Birkelbach J."/>
            <person name="Nuebel U."/>
            <person name="Pietschmann T."/>
            <person name="Bach T."/>
            <person name="Mueller R."/>
        </authorList>
    </citation>
    <scope>NUCLEOTIDE SEQUENCE [LARGE SCALE GENOMIC DNA]</scope>
    <source>
        <strain evidence="3 4">MSr12523</strain>
    </source>
</reference>
<dbReference type="GO" id="GO:0016787">
    <property type="term" value="F:hydrolase activity"/>
    <property type="evidence" value="ECO:0007669"/>
    <property type="project" value="UniProtKB-KW"/>
</dbReference>
<dbReference type="PROSITE" id="PS51257">
    <property type="entry name" value="PROKAR_LIPOPROTEIN"/>
    <property type="match status" value="1"/>
</dbReference>
<dbReference type="RefSeq" id="WP_394845318.1">
    <property type="nucleotide sequence ID" value="NZ_CP089982.1"/>
</dbReference>
<keyword evidence="4" id="KW-1185">Reference proteome</keyword>
<proteinExistence type="predicted"/>
<evidence type="ECO:0000313" key="3">
    <source>
        <dbReference type="EMBL" id="WXA94707.1"/>
    </source>
</evidence>
<dbReference type="InterPro" id="IPR010905">
    <property type="entry name" value="Glyco_hydro_88"/>
</dbReference>
<feature type="chain" id="PRO_5046095912" evidence="2">
    <location>
        <begin position="25"/>
        <end position="417"/>
    </location>
</feature>
<dbReference type="InterPro" id="IPR008928">
    <property type="entry name" value="6-hairpin_glycosidase_sf"/>
</dbReference>
<sequence>MIVHLRRFALYASFGASLAAAACALPEEDRAGEDRAGEDRAAEEVTHSEEEALSEISDLAAPEDWSVAIVESTMKRFTPSSFGGWGYTQGLYLWGQYLVYKRTHNPRYLEYIKQWVDRFVDANGHINNAFNDLDSMESGNVVLALYQETGQAKYRTAATQIRNRLKTYPRISDGGFWHSTNFRHQLWADGVFMVAPFVARYGQTVGESTYANDESSNQLAIYGRHLIATDGILYHAYDEAKTQSWANPTTGLSPEKWCRAVGWYAMASIDILEILPTDHPRRAQLLTNVTNLVTAFERYQDPASGRWFQVVDKGSVSGNWTETSCSAMYTYATSRAVQRGYVPSRFGTVASKGYQGVLARMNVGSDGLTNITQICVGTGAGGSVSYYFNRPRATNDLHGLGAVLIMNEQLAHPTSPM</sequence>
<dbReference type="Proteomes" id="UP001379533">
    <property type="component" value="Chromosome"/>
</dbReference>
<keyword evidence="2" id="KW-0732">Signal</keyword>
<dbReference type="PANTHER" id="PTHR33886">
    <property type="entry name" value="UNSATURATED RHAMNOGALACTURONAN HYDROLASE (EUROFUNG)"/>
    <property type="match status" value="1"/>
</dbReference>
<evidence type="ECO:0000313" key="4">
    <source>
        <dbReference type="Proteomes" id="UP001379533"/>
    </source>
</evidence>
<dbReference type="SUPFAM" id="SSF48208">
    <property type="entry name" value="Six-hairpin glycosidases"/>
    <property type="match status" value="1"/>
</dbReference>
<evidence type="ECO:0000256" key="1">
    <source>
        <dbReference type="ARBA" id="ARBA00022801"/>
    </source>
</evidence>
<evidence type="ECO:0000256" key="2">
    <source>
        <dbReference type="SAM" id="SignalP"/>
    </source>
</evidence>
<feature type="signal peptide" evidence="2">
    <location>
        <begin position="1"/>
        <end position="24"/>
    </location>
</feature>
<name>A0ABZ2K7P8_9BACT</name>
<keyword evidence="1 3" id="KW-0378">Hydrolase</keyword>
<dbReference type="Pfam" id="PF07470">
    <property type="entry name" value="Glyco_hydro_88"/>
    <property type="match status" value="1"/>
</dbReference>
<organism evidence="3 4">
    <name type="scientific">Pendulispora brunnea</name>
    <dbReference type="NCBI Taxonomy" id="2905690"/>
    <lineage>
        <taxon>Bacteria</taxon>
        <taxon>Pseudomonadati</taxon>
        <taxon>Myxococcota</taxon>
        <taxon>Myxococcia</taxon>
        <taxon>Myxococcales</taxon>
        <taxon>Sorangiineae</taxon>
        <taxon>Pendulisporaceae</taxon>
        <taxon>Pendulispora</taxon>
    </lineage>
</organism>
<accession>A0ABZ2K7P8</accession>
<protein>
    <submittedName>
        <fullName evidence="3">Glycoside hydrolase family 88 protein</fullName>
    </submittedName>
</protein>
<dbReference type="EMBL" id="CP089982">
    <property type="protein sequence ID" value="WXA94707.1"/>
    <property type="molecule type" value="Genomic_DNA"/>
</dbReference>